<sequence>MKFFLEFVTCCGSCSSGTEGKRLLVVQESRRRVGRRRGRLRGGRREWRPSLSSISEDDVLVAERINNMDRPAGVWRRSFKRRVSSMSSRRDLARSLDYGFTTRSTTFIDGASIRSITIHVLMGFSAIHLSPVL</sequence>
<proteinExistence type="predicted"/>
<comment type="caution">
    <text evidence="1">The sequence shown here is derived from an EMBL/GenBank/DDBJ whole genome shotgun (WGS) entry which is preliminary data.</text>
</comment>
<dbReference type="Proteomes" id="UP001318860">
    <property type="component" value="Unassembled WGS sequence"/>
</dbReference>
<protein>
    <submittedName>
        <fullName evidence="1">Uncharacterized protein</fullName>
    </submittedName>
</protein>
<dbReference type="EMBL" id="JABTTQ020000005">
    <property type="protein sequence ID" value="KAK6157134.1"/>
    <property type="molecule type" value="Genomic_DNA"/>
</dbReference>
<reference evidence="1 2" key="1">
    <citation type="journal article" date="2021" name="Comput. Struct. Biotechnol. J.">
        <title>De novo genome assembly of the potent medicinal plant Rehmannia glutinosa using nanopore technology.</title>
        <authorList>
            <person name="Ma L."/>
            <person name="Dong C."/>
            <person name="Song C."/>
            <person name="Wang X."/>
            <person name="Zheng X."/>
            <person name="Niu Y."/>
            <person name="Chen S."/>
            <person name="Feng W."/>
        </authorList>
    </citation>
    <scope>NUCLEOTIDE SEQUENCE [LARGE SCALE GENOMIC DNA]</scope>
    <source>
        <strain evidence="1">DH-2019</strain>
    </source>
</reference>
<gene>
    <name evidence="1" type="ORF">DH2020_011382</name>
</gene>
<evidence type="ECO:0000313" key="2">
    <source>
        <dbReference type="Proteomes" id="UP001318860"/>
    </source>
</evidence>
<dbReference type="PANTHER" id="PTHR35318:SF2">
    <property type="entry name" value="OS08G0138900 PROTEIN"/>
    <property type="match status" value="1"/>
</dbReference>
<accession>A0ABR0XDC2</accession>
<organism evidence="1 2">
    <name type="scientific">Rehmannia glutinosa</name>
    <name type="common">Chinese foxglove</name>
    <dbReference type="NCBI Taxonomy" id="99300"/>
    <lineage>
        <taxon>Eukaryota</taxon>
        <taxon>Viridiplantae</taxon>
        <taxon>Streptophyta</taxon>
        <taxon>Embryophyta</taxon>
        <taxon>Tracheophyta</taxon>
        <taxon>Spermatophyta</taxon>
        <taxon>Magnoliopsida</taxon>
        <taxon>eudicotyledons</taxon>
        <taxon>Gunneridae</taxon>
        <taxon>Pentapetalae</taxon>
        <taxon>asterids</taxon>
        <taxon>lamiids</taxon>
        <taxon>Lamiales</taxon>
        <taxon>Orobanchaceae</taxon>
        <taxon>Rehmannieae</taxon>
        <taxon>Rehmannia</taxon>
    </lineage>
</organism>
<name>A0ABR0XDC2_REHGL</name>
<dbReference type="PANTHER" id="PTHR35318">
    <property type="entry name" value="BNAA10G08410D PROTEIN"/>
    <property type="match status" value="1"/>
</dbReference>
<evidence type="ECO:0000313" key="1">
    <source>
        <dbReference type="EMBL" id="KAK6157134.1"/>
    </source>
</evidence>
<keyword evidence="2" id="KW-1185">Reference proteome</keyword>